<dbReference type="EMBL" id="CCAE010000035">
    <property type="protein sequence ID" value="CDN89082.1"/>
    <property type="molecule type" value="Genomic_DNA"/>
</dbReference>
<keyword evidence="3" id="KW-1185">Reference proteome</keyword>
<dbReference type="AlphaFoldDB" id="A0A1L1PG84"/>
<accession>A0A1L1PG84</accession>
<feature type="signal peptide" evidence="1">
    <location>
        <begin position="1"/>
        <end position="25"/>
    </location>
</feature>
<name>A0A1L1PG84_HYDIT</name>
<dbReference type="Pfam" id="PF19630">
    <property type="entry name" value="DUF6134"/>
    <property type="match status" value="1"/>
</dbReference>
<evidence type="ECO:0000313" key="3">
    <source>
        <dbReference type="Proteomes" id="UP000028878"/>
    </source>
</evidence>
<dbReference type="Proteomes" id="UP000028878">
    <property type="component" value="Unassembled WGS sequence"/>
</dbReference>
<dbReference type="RefSeq" id="WP_009518389.1">
    <property type="nucleotide sequence ID" value="NZ_CCAE010000035.1"/>
</dbReference>
<evidence type="ECO:0008006" key="4">
    <source>
        <dbReference type="Google" id="ProtNLM"/>
    </source>
</evidence>
<keyword evidence="1" id="KW-0732">Signal</keyword>
<feature type="chain" id="PRO_5009681439" description="Lipoprotein" evidence="1">
    <location>
        <begin position="26"/>
        <end position="217"/>
    </location>
</feature>
<protein>
    <recommendedName>
        <fullName evidence="4">Lipoprotein</fullName>
    </recommendedName>
</protein>
<gene>
    <name evidence="2" type="ORF">BN948_03519</name>
</gene>
<evidence type="ECO:0000313" key="2">
    <source>
        <dbReference type="EMBL" id="CDN89082.1"/>
    </source>
</evidence>
<sequence precursor="true">MSERAARRLGPWPWALALLCLPALAQATGAPATDAPPAGRWDFTVSLDGKPIGTHRFVVTGGADARSVESRASFVVRWLGVPVYRYRHEADERWQGQCLRELRAETETNGERQAVSQRLDDGCRMGFAYWNPRLVSQSTLINPQTGQATPVRVERLPDASIERLGQSVPARGWQLRTPDQRIDVWYAADSGRWIALDAELDGGRRLSYRLTSQPTPP</sequence>
<reference evidence="3" key="1">
    <citation type="submission" date="2014-02" db="EMBL/GenBank/DDBJ databases">
        <authorList>
            <person name="Gan H."/>
        </authorList>
    </citation>
    <scope>NUCLEOTIDE SEQUENCE [LARGE SCALE GENOMIC DNA]</scope>
    <source>
        <strain evidence="3">S1</strain>
    </source>
</reference>
<dbReference type="InterPro" id="IPR045767">
    <property type="entry name" value="DUF6134"/>
</dbReference>
<proteinExistence type="predicted"/>
<reference evidence="3" key="2">
    <citation type="submission" date="2014-11" db="EMBL/GenBank/DDBJ databases">
        <title>Draft genome sequence of Hydrogenophaga intermedia S1.</title>
        <authorList>
            <person name="Gan H.M."/>
            <person name="Chew T.H."/>
            <person name="Stolz A."/>
        </authorList>
    </citation>
    <scope>NUCLEOTIDE SEQUENCE [LARGE SCALE GENOMIC DNA]</scope>
    <source>
        <strain evidence="3">S1</strain>
    </source>
</reference>
<organism evidence="2 3">
    <name type="scientific">Hydrogenophaga intermedia</name>
    <dbReference type="NCBI Taxonomy" id="65786"/>
    <lineage>
        <taxon>Bacteria</taxon>
        <taxon>Pseudomonadati</taxon>
        <taxon>Pseudomonadota</taxon>
        <taxon>Betaproteobacteria</taxon>
        <taxon>Burkholderiales</taxon>
        <taxon>Comamonadaceae</taxon>
        <taxon>Hydrogenophaga</taxon>
    </lineage>
</organism>
<evidence type="ECO:0000256" key="1">
    <source>
        <dbReference type="SAM" id="SignalP"/>
    </source>
</evidence>